<proteinExistence type="inferred from homology"/>
<dbReference type="InterPro" id="IPR002168">
    <property type="entry name" value="Lipase_GDXG_HIS_AS"/>
</dbReference>
<evidence type="ECO:0000256" key="2">
    <source>
        <dbReference type="ARBA" id="ARBA00022801"/>
    </source>
</evidence>
<sequence>MADSQLGAITDLLRASPLDMGGDPHTMRIVFDEMIGSHPVPEDVRTMTVELGGVSAIEVTAGGGEVSGAVLYFHGGGYALGSAATSVDLAADIARRSRTTVYTVDYRLAPENPFPAAVDDALAAYRGLLDRGLPAEAITVSGESAGGGLALALLIALKDAGLPQPAAAAVLSPWADLTQSGRSHETKAAVDPALTRQALSTRADDYLTGADPRSPLASPLFADLRGLPPLLIQAGTYEILLDDAVRLAAKAADDDVAATLQTFPGAPHVFQGFSAVLAEGARALDQVGAFLRTHLDRQAAQAGPPLLAETASPTDGS</sequence>
<accession>A0ABP9CH81</accession>
<evidence type="ECO:0000313" key="4">
    <source>
        <dbReference type="EMBL" id="GAA4811149.1"/>
    </source>
</evidence>
<dbReference type="GO" id="GO:0016787">
    <property type="term" value="F:hydrolase activity"/>
    <property type="evidence" value="ECO:0007669"/>
    <property type="project" value="UniProtKB-KW"/>
</dbReference>
<dbReference type="PANTHER" id="PTHR48081">
    <property type="entry name" value="AB HYDROLASE SUPERFAMILY PROTEIN C4A8.06C"/>
    <property type="match status" value="1"/>
</dbReference>
<evidence type="ECO:0000313" key="5">
    <source>
        <dbReference type="Proteomes" id="UP001501265"/>
    </source>
</evidence>
<protein>
    <submittedName>
        <fullName evidence="4">Alpha/beta hydrolase</fullName>
    </submittedName>
</protein>
<gene>
    <name evidence="4" type="ORF">GCM10023220_47560</name>
</gene>
<comment type="similarity">
    <text evidence="1">Belongs to the 'GDXG' lipolytic enzyme family.</text>
</comment>
<dbReference type="InterPro" id="IPR029058">
    <property type="entry name" value="AB_hydrolase_fold"/>
</dbReference>
<feature type="domain" description="Alpha/beta hydrolase fold-3" evidence="3">
    <location>
        <begin position="70"/>
        <end position="271"/>
    </location>
</feature>
<dbReference type="PROSITE" id="PS01173">
    <property type="entry name" value="LIPASE_GDXG_HIS"/>
    <property type="match status" value="1"/>
</dbReference>
<dbReference type="PANTHER" id="PTHR48081:SF30">
    <property type="entry name" value="ACETYL-HYDROLASE LIPR-RELATED"/>
    <property type="match status" value="1"/>
</dbReference>
<keyword evidence="2 4" id="KW-0378">Hydrolase</keyword>
<dbReference type="EMBL" id="BAABIG010000052">
    <property type="protein sequence ID" value="GAA4811149.1"/>
    <property type="molecule type" value="Genomic_DNA"/>
</dbReference>
<comment type="caution">
    <text evidence="4">The sequence shown here is derived from an EMBL/GenBank/DDBJ whole genome shotgun (WGS) entry which is preliminary data.</text>
</comment>
<reference evidence="5" key="1">
    <citation type="journal article" date="2019" name="Int. J. Syst. Evol. Microbiol.">
        <title>The Global Catalogue of Microorganisms (GCM) 10K type strain sequencing project: providing services to taxonomists for standard genome sequencing and annotation.</title>
        <authorList>
            <consortium name="The Broad Institute Genomics Platform"/>
            <consortium name="The Broad Institute Genome Sequencing Center for Infectious Disease"/>
            <person name="Wu L."/>
            <person name="Ma J."/>
        </authorList>
    </citation>
    <scope>NUCLEOTIDE SEQUENCE [LARGE SCALE GENOMIC DNA]</scope>
    <source>
        <strain evidence="5">JCM 18081</strain>
    </source>
</reference>
<dbReference type="Pfam" id="PF07859">
    <property type="entry name" value="Abhydrolase_3"/>
    <property type="match status" value="1"/>
</dbReference>
<dbReference type="RefSeq" id="WP_345622106.1">
    <property type="nucleotide sequence ID" value="NZ_BAABIG010000052.1"/>
</dbReference>
<dbReference type="Gene3D" id="3.40.50.1820">
    <property type="entry name" value="alpha/beta hydrolase"/>
    <property type="match status" value="1"/>
</dbReference>
<keyword evidence="5" id="KW-1185">Reference proteome</keyword>
<dbReference type="SUPFAM" id="SSF53474">
    <property type="entry name" value="alpha/beta-Hydrolases"/>
    <property type="match status" value="1"/>
</dbReference>
<evidence type="ECO:0000256" key="1">
    <source>
        <dbReference type="ARBA" id="ARBA00010515"/>
    </source>
</evidence>
<name>A0ABP9CH81_9ACTN</name>
<dbReference type="InterPro" id="IPR050300">
    <property type="entry name" value="GDXG_lipolytic_enzyme"/>
</dbReference>
<dbReference type="Proteomes" id="UP001501265">
    <property type="component" value="Unassembled WGS sequence"/>
</dbReference>
<evidence type="ECO:0000259" key="3">
    <source>
        <dbReference type="Pfam" id="PF07859"/>
    </source>
</evidence>
<organism evidence="4 5">
    <name type="scientific">Streptomyces ziwulingensis</name>
    <dbReference type="NCBI Taxonomy" id="1045501"/>
    <lineage>
        <taxon>Bacteria</taxon>
        <taxon>Bacillati</taxon>
        <taxon>Actinomycetota</taxon>
        <taxon>Actinomycetes</taxon>
        <taxon>Kitasatosporales</taxon>
        <taxon>Streptomycetaceae</taxon>
        <taxon>Streptomyces</taxon>
    </lineage>
</organism>
<dbReference type="InterPro" id="IPR013094">
    <property type="entry name" value="AB_hydrolase_3"/>
</dbReference>